<accession>A0A2H2ZNZ2</accession>
<evidence type="ECO:0000256" key="1">
    <source>
        <dbReference type="SAM" id="MobiDB-lite"/>
    </source>
</evidence>
<feature type="compositionally biased region" description="Low complexity" evidence="1">
    <location>
        <begin position="23"/>
        <end position="32"/>
    </location>
</feature>
<dbReference type="EMBL" id="LFMI01000857">
    <property type="protein sequence ID" value="OTA08493.1"/>
    <property type="molecule type" value="Genomic_DNA"/>
</dbReference>
<organism evidence="2 3">
    <name type="scientific">Trichoderma parareesei</name>
    <name type="common">Filamentous fungus</name>
    <dbReference type="NCBI Taxonomy" id="858221"/>
    <lineage>
        <taxon>Eukaryota</taxon>
        <taxon>Fungi</taxon>
        <taxon>Dikarya</taxon>
        <taxon>Ascomycota</taxon>
        <taxon>Pezizomycotina</taxon>
        <taxon>Sordariomycetes</taxon>
        <taxon>Hypocreomycetidae</taxon>
        <taxon>Hypocreales</taxon>
        <taxon>Hypocreaceae</taxon>
        <taxon>Trichoderma</taxon>
    </lineage>
</organism>
<evidence type="ECO:0000313" key="2">
    <source>
        <dbReference type="EMBL" id="OTA08493.1"/>
    </source>
</evidence>
<comment type="caution">
    <text evidence="2">The sequence shown here is derived from an EMBL/GenBank/DDBJ whole genome shotgun (WGS) entry which is preliminary data.</text>
</comment>
<gene>
    <name evidence="2" type="ORF">A9Z42_0001940</name>
</gene>
<dbReference type="AlphaFoldDB" id="A0A2H2ZNZ2"/>
<dbReference type="OrthoDB" id="5343483at2759"/>
<feature type="region of interest" description="Disordered" evidence="1">
    <location>
        <begin position="359"/>
        <end position="385"/>
    </location>
</feature>
<dbReference type="Proteomes" id="UP000219286">
    <property type="component" value="Unassembled WGS sequence"/>
</dbReference>
<keyword evidence="3" id="KW-1185">Reference proteome</keyword>
<protein>
    <submittedName>
        <fullName evidence="2">Uncharacterized protein</fullName>
    </submittedName>
</protein>
<sequence>MTPSVASSSSLSPPPPPPPPPSSSSSSLSSLPFTPSFMTSTPAFQTPSSPSTPESSSSQAALSLYGIARRHCREEILVTPLRWTGRHLELLQCSFGKPLAEPTTAATHSMTEEDYSEERSGTLHLEDFFRYYYKAQFREQGIRLLLTRDGSPLVAYDAVRLYFNGCVAKRMECVSLCLRGDDQEALEHRRPVAGLIDRSHIELLRKETIGYRSRHYNPPILRLYNKKWRKISPPEPLYDPYIVALLIGVAQQKRRHFQEVNSSEEAVHGMVFSQVLSTFYSKGKSEVIGEEAYMGWMYLYQANIPSSLLDMFEDANTPPSAPPSVSVQVITISYAPLATLRARLLELLSPETLASAVHYTSSPGRKRKYDGQGTAQPSSREAPSG</sequence>
<name>A0A2H2ZNZ2_TRIPA</name>
<feature type="compositionally biased region" description="Polar residues" evidence="1">
    <location>
        <begin position="373"/>
        <end position="385"/>
    </location>
</feature>
<feature type="compositionally biased region" description="Low complexity" evidence="1">
    <location>
        <begin position="45"/>
        <end position="57"/>
    </location>
</feature>
<feature type="region of interest" description="Disordered" evidence="1">
    <location>
        <begin position="1"/>
        <end position="57"/>
    </location>
</feature>
<evidence type="ECO:0000313" key="3">
    <source>
        <dbReference type="Proteomes" id="UP000219286"/>
    </source>
</evidence>
<proteinExistence type="predicted"/>
<reference evidence="2 3" key="1">
    <citation type="journal article" date="2015" name="Genome Announc.">
        <title>Genome sequence and annotation of Trichoderma parareesei, the ancestor of the cellulase producer Trichoderma reesei.</title>
        <authorList>
            <person name="Yang D."/>
            <person name="Pomraning K."/>
            <person name="Kopchinskiy A."/>
            <person name="Karimi Aghcheh R."/>
            <person name="Atanasova L."/>
            <person name="Chenthamara K."/>
            <person name="Baker S.E."/>
            <person name="Zhang R."/>
            <person name="Shen Q."/>
            <person name="Freitag M."/>
            <person name="Kubicek C.P."/>
            <person name="Druzhinina I.S."/>
        </authorList>
    </citation>
    <scope>NUCLEOTIDE SEQUENCE [LARGE SCALE GENOMIC DNA]</scope>
    <source>
        <strain evidence="2 3">CBS 125925</strain>
    </source>
</reference>
<feature type="compositionally biased region" description="Pro residues" evidence="1">
    <location>
        <begin position="12"/>
        <end position="22"/>
    </location>
</feature>